<dbReference type="InterPro" id="IPR001584">
    <property type="entry name" value="Integrase_cat-core"/>
</dbReference>
<keyword evidence="4" id="KW-1185">Reference proteome</keyword>
<dbReference type="Gene3D" id="3.30.70.270">
    <property type="match status" value="1"/>
</dbReference>
<evidence type="ECO:0000313" key="3">
    <source>
        <dbReference type="EMBL" id="KAK3085949.1"/>
    </source>
</evidence>
<dbReference type="PROSITE" id="PS50994">
    <property type="entry name" value="INTEGRASE"/>
    <property type="match status" value="1"/>
</dbReference>
<reference evidence="3" key="1">
    <citation type="submission" date="2019-08" db="EMBL/GenBank/DDBJ databases">
        <title>The improved chromosome-level genome for the pearl oyster Pinctada fucata martensii using PacBio sequencing and Hi-C.</title>
        <authorList>
            <person name="Zheng Z."/>
        </authorList>
    </citation>
    <scope>NUCLEOTIDE SEQUENCE</scope>
    <source>
        <strain evidence="3">ZZ-2019</strain>
        <tissue evidence="3">Adductor muscle</tissue>
    </source>
</reference>
<dbReference type="InterPro" id="IPR050951">
    <property type="entry name" value="Retrovirus_Pol_polyprotein"/>
</dbReference>
<accession>A0AA89BLW0</accession>
<dbReference type="GO" id="GO:0015074">
    <property type="term" value="P:DNA integration"/>
    <property type="evidence" value="ECO:0007669"/>
    <property type="project" value="InterPro"/>
</dbReference>
<dbReference type="PROSITE" id="PS50878">
    <property type="entry name" value="RT_POL"/>
    <property type="match status" value="1"/>
</dbReference>
<dbReference type="Proteomes" id="UP001186944">
    <property type="component" value="Unassembled WGS sequence"/>
</dbReference>
<protein>
    <submittedName>
        <fullName evidence="3">Uncharacterized protein</fullName>
    </submittedName>
</protein>
<dbReference type="InterPro" id="IPR000477">
    <property type="entry name" value="RT_dom"/>
</dbReference>
<dbReference type="CDD" id="cd01647">
    <property type="entry name" value="RT_LTR"/>
    <property type="match status" value="1"/>
</dbReference>
<dbReference type="Gene3D" id="3.10.10.10">
    <property type="entry name" value="HIV Type 1 Reverse Transcriptase, subunit A, domain 1"/>
    <property type="match status" value="1"/>
</dbReference>
<dbReference type="InterPro" id="IPR043128">
    <property type="entry name" value="Rev_trsase/Diguanyl_cyclase"/>
</dbReference>
<dbReference type="PANTHER" id="PTHR37984:SF5">
    <property type="entry name" value="PROTEIN NYNRIN-LIKE"/>
    <property type="match status" value="1"/>
</dbReference>
<organism evidence="3 4">
    <name type="scientific">Pinctada imbricata</name>
    <name type="common">Atlantic pearl-oyster</name>
    <name type="synonym">Pinctada martensii</name>
    <dbReference type="NCBI Taxonomy" id="66713"/>
    <lineage>
        <taxon>Eukaryota</taxon>
        <taxon>Metazoa</taxon>
        <taxon>Spiralia</taxon>
        <taxon>Lophotrochozoa</taxon>
        <taxon>Mollusca</taxon>
        <taxon>Bivalvia</taxon>
        <taxon>Autobranchia</taxon>
        <taxon>Pteriomorphia</taxon>
        <taxon>Pterioida</taxon>
        <taxon>Pterioidea</taxon>
        <taxon>Pteriidae</taxon>
        <taxon>Pinctada</taxon>
    </lineage>
</organism>
<dbReference type="InterPro" id="IPR012337">
    <property type="entry name" value="RNaseH-like_sf"/>
</dbReference>
<dbReference type="Gene3D" id="3.30.420.10">
    <property type="entry name" value="Ribonuclease H-like superfamily/Ribonuclease H"/>
    <property type="match status" value="1"/>
</dbReference>
<dbReference type="EMBL" id="VSWD01000012">
    <property type="protein sequence ID" value="KAK3085949.1"/>
    <property type="molecule type" value="Genomic_DNA"/>
</dbReference>
<dbReference type="SUPFAM" id="SSF53098">
    <property type="entry name" value="Ribonuclease H-like"/>
    <property type="match status" value="1"/>
</dbReference>
<name>A0AA89BLW0_PINIB</name>
<evidence type="ECO:0000259" key="1">
    <source>
        <dbReference type="PROSITE" id="PS50878"/>
    </source>
</evidence>
<feature type="domain" description="Reverse transcriptase" evidence="1">
    <location>
        <begin position="345"/>
        <end position="522"/>
    </location>
</feature>
<sequence>MFSRIGVPREVLTDMGAQFTSSLMSEVSRLISFKQLATTPYHPMCNGLVERFNGTLKQMLKRMSAERPRDWDKYLNAVLFAYREVPQESLGFSPFELVYGRTVRGPMMILKELWTKEIQDPQVKSTYQYVIDLRERLENTCRLARDNLQKASKRYKVIYDRKSRSRSMKEGDQVLVLLPTDNNKLLMQWKGPFKIVKKLNKVDYQINMQGKFKTFHANLLKLYTEREPQGKGVSVVLNDSTLNNVSASVIDCSDEQQNELADLPVCKAKEGPCDVEVSSELSPEQNLKVIDVLNSFSDVLTDLPGRTCVLQHNIQLTCEVPVRANARPIPYTMLDVVNEEVDKMITLDIIEPSISSYSSPIVIVKKKDGTNRFCIDFRALNSQTVFDAEPMPDADEIFSKLATHKVFSKLDLTKGYWQVPLIENSKRLTAFQTPKGLFQFRVMPFGLVTASATFSRLMRIVLQGLQNVDNFIDDILIYTPTFEEHLEVLKQLFVRLRNANLTAKPSKCTVAFSKVECLGHTVGNDGISPNVDKVIAIEKAKQPSTKKQLRSFF</sequence>
<dbReference type="PANTHER" id="PTHR37984">
    <property type="entry name" value="PROTEIN CBG26694"/>
    <property type="match status" value="1"/>
</dbReference>
<dbReference type="InterPro" id="IPR036397">
    <property type="entry name" value="RNaseH_sf"/>
</dbReference>
<gene>
    <name evidence="3" type="ORF">FSP39_011202</name>
</gene>
<evidence type="ECO:0000259" key="2">
    <source>
        <dbReference type="PROSITE" id="PS50994"/>
    </source>
</evidence>
<comment type="caution">
    <text evidence="3">The sequence shown here is derived from an EMBL/GenBank/DDBJ whole genome shotgun (WGS) entry which is preliminary data.</text>
</comment>
<dbReference type="SUPFAM" id="SSF56672">
    <property type="entry name" value="DNA/RNA polymerases"/>
    <property type="match status" value="1"/>
</dbReference>
<dbReference type="GO" id="GO:0003676">
    <property type="term" value="F:nucleic acid binding"/>
    <property type="evidence" value="ECO:0007669"/>
    <property type="project" value="InterPro"/>
</dbReference>
<dbReference type="AlphaFoldDB" id="A0AA89BLW0"/>
<feature type="domain" description="Integrase catalytic" evidence="2">
    <location>
        <begin position="1"/>
        <end position="102"/>
    </location>
</feature>
<evidence type="ECO:0000313" key="4">
    <source>
        <dbReference type="Proteomes" id="UP001186944"/>
    </source>
</evidence>
<dbReference type="Pfam" id="PF00078">
    <property type="entry name" value="RVT_1"/>
    <property type="match status" value="1"/>
</dbReference>
<proteinExistence type="predicted"/>
<dbReference type="InterPro" id="IPR043502">
    <property type="entry name" value="DNA/RNA_pol_sf"/>
</dbReference>